<accession>A0A4Q7YRD1</accession>
<organism evidence="2 3">
    <name type="scientific">Edaphobacter modestus</name>
    <dbReference type="NCBI Taxonomy" id="388466"/>
    <lineage>
        <taxon>Bacteria</taxon>
        <taxon>Pseudomonadati</taxon>
        <taxon>Acidobacteriota</taxon>
        <taxon>Terriglobia</taxon>
        <taxon>Terriglobales</taxon>
        <taxon>Acidobacteriaceae</taxon>
        <taxon>Edaphobacter</taxon>
    </lineage>
</organism>
<feature type="region of interest" description="Disordered" evidence="1">
    <location>
        <begin position="33"/>
        <end position="77"/>
    </location>
</feature>
<evidence type="ECO:0000313" key="2">
    <source>
        <dbReference type="EMBL" id="RZU40048.1"/>
    </source>
</evidence>
<protein>
    <submittedName>
        <fullName evidence="2">Uncharacterized protein</fullName>
    </submittedName>
</protein>
<feature type="compositionally biased region" description="Polar residues" evidence="1">
    <location>
        <begin position="66"/>
        <end position="75"/>
    </location>
</feature>
<proteinExistence type="predicted"/>
<dbReference type="EMBL" id="SHKW01000001">
    <property type="protein sequence ID" value="RZU40048.1"/>
    <property type="molecule type" value="Genomic_DNA"/>
</dbReference>
<gene>
    <name evidence="2" type="ORF">BDD14_1470</name>
</gene>
<name>A0A4Q7YRD1_9BACT</name>
<feature type="compositionally biased region" description="Basic residues" evidence="1">
    <location>
        <begin position="33"/>
        <end position="48"/>
    </location>
</feature>
<evidence type="ECO:0000313" key="3">
    <source>
        <dbReference type="Proteomes" id="UP000292958"/>
    </source>
</evidence>
<dbReference type="Proteomes" id="UP000292958">
    <property type="component" value="Unassembled WGS sequence"/>
</dbReference>
<dbReference type="SUPFAM" id="SSF74653">
    <property type="entry name" value="TolA/TonB C-terminal domain"/>
    <property type="match status" value="1"/>
</dbReference>
<dbReference type="AlphaFoldDB" id="A0A4Q7YRD1"/>
<sequence length="164" mass="19162">MDAVICSRCRRMERCLSPPPYFCYSSLFPYNKQRSHSQKHPRRRHRLRSPTPMPTASITSRRESSLFPNSPIRSKQSYRRKHANIGYRVPPGFASFVDTDGHVRDAEVIRSAAERYKEKKDREAAVLFDQPSLEAAKQYRFKPGTFRGKPVPVEMETEAEFMMY</sequence>
<reference evidence="2 3" key="1">
    <citation type="submission" date="2019-02" db="EMBL/GenBank/DDBJ databases">
        <title>Genomic Encyclopedia of Archaeal and Bacterial Type Strains, Phase II (KMG-II): from individual species to whole genera.</title>
        <authorList>
            <person name="Goeker M."/>
        </authorList>
    </citation>
    <scope>NUCLEOTIDE SEQUENCE [LARGE SCALE GENOMIC DNA]</scope>
    <source>
        <strain evidence="2 3">DSM 18101</strain>
    </source>
</reference>
<keyword evidence="3" id="KW-1185">Reference proteome</keyword>
<dbReference type="Gene3D" id="3.30.1150.10">
    <property type="match status" value="1"/>
</dbReference>
<evidence type="ECO:0000256" key="1">
    <source>
        <dbReference type="SAM" id="MobiDB-lite"/>
    </source>
</evidence>
<comment type="caution">
    <text evidence="2">The sequence shown here is derived from an EMBL/GenBank/DDBJ whole genome shotgun (WGS) entry which is preliminary data.</text>
</comment>